<dbReference type="PANTHER" id="PTHR24369">
    <property type="entry name" value="ANTIGEN BSP, PUTATIVE-RELATED"/>
    <property type="match status" value="1"/>
</dbReference>
<dbReference type="InParanoid" id="A0A6P9CED9"/>
<evidence type="ECO:0000256" key="2">
    <source>
        <dbReference type="ARBA" id="ARBA00022737"/>
    </source>
</evidence>
<dbReference type="InterPro" id="IPR001611">
    <property type="entry name" value="Leu-rich_rpt"/>
</dbReference>
<feature type="compositionally biased region" description="Basic and acidic residues" evidence="3">
    <location>
        <begin position="627"/>
        <end position="646"/>
    </location>
</feature>
<reference evidence="5" key="1">
    <citation type="submission" date="2025-08" db="UniProtKB">
        <authorList>
            <consortium name="RefSeq"/>
        </authorList>
    </citation>
    <scope>IDENTIFICATION</scope>
    <source>
        <tissue evidence="5">Blood</tissue>
    </source>
</reference>
<evidence type="ECO:0000313" key="4">
    <source>
        <dbReference type="Proteomes" id="UP001652622"/>
    </source>
</evidence>
<dbReference type="GO" id="GO:0005886">
    <property type="term" value="C:plasma membrane"/>
    <property type="evidence" value="ECO:0007669"/>
    <property type="project" value="TreeGrafter"/>
</dbReference>
<gene>
    <name evidence="5" type="primary">LOC117670266</name>
</gene>
<sequence length="1027" mass="114051">MDVVKRTLQRNGIAGCVALLFLDLRNVLPCPPICQLCSTDTVECEDVSSLQEVLIALPSSTQQILLQQGNLSEIPPLSFSNFTSLYFLSITGFLVSSLADFTFFTPYVNPLKILDLSNNQLVSCTIEPLAFSGLLYLEELVLANNSLDILKGTWFMEMPKLKKLSLALNRITYLPPRTFENLNTLDELVVSSNMIQYLPMDAFLGLDSLTKLDLSINKIFFINQKAFQPLQALQDLLLFQNRLTTLPTLPDSIKFLVLHRNPWVCNCQLIQSMQSVEAKIQSPTGVTCERPSFLAGHQVTSSKFLGCDPSPSSYLSSHLFSTIDFPPLRSGTLKLICGLLGGFFLGFTVSLFCCYCLPKCCSCQSPFANQSRNTKALSSSGVKPSVNPGGKTSGGDSQILSGLPAAESSALEGGRFARGTRCGPFVSPSQICYGEQVRFQSPLVAYLSVDPMGRSIVAFCEKGHEARCPVFGQPGYPALQDHTNKGTEVSRDGGIRDQRCPTCMQGLRGSRVLPATIDQIAKMQPGSGEQVDHQMNSQTWHPEIHLRDTQPLPALVHIDFPDGSAMKIEHNRAASRTSPSKRNESHESRSYPQASPSCLRRKRRNHGHPHHQSQIGFASPESNSASDLRHWQESWTGRKDPRRSDLHLTFADPPNKSQRWKRCPLHPTHEVTSTPSLSSVSSQPEANRFHHLNEPCPRWFSVPHCPGKRTRASQEFEKAQQAGETFLSHRRSRSRREDPRCLTRKESTLNRIWKCQNCGCEGSAPCSVNTRRSAQPGIDPRRTFLDASTQWSSTDAVRLKEHEFALTFLGAPHNIAKTRSEERWLAACFPNFQPSSVRAHGPGEIDSIYEYPSPLLSTTAFHPPSVFVEGPMTESIRKHQNHSTDFLKVPDTEPTSLADPLADRWPPEKKAFRSLGEEVQRSEEEILLEAIALDGEKPSEDSEGDPVTPSPVVSGFSFRMDANPSLQELPVSIRGCSQVTFSAIPEDTNPKTCSIMTLCPLVHKMFQIDFPLPAEEEEEAKPFQGEE</sequence>
<feature type="compositionally biased region" description="Low complexity" evidence="3">
    <location>
        <begin position="671"/>
        <end position="682"/>
    </location>
</feature>
<feature type="compositionally biased region" description="Basic residues" evidence="3">
    <location>
        <begin position="599"/>
        <end position="611"/>
    </location>
</feature>
<keyword evidence="4" id="KW-1185">Reference proteome</keyword>
<dbReference type="AlphaFoldDB" id="A0A6P9CED9"/>
<dbReference type="PANTHER" id="PTHR24369:SF211">
    <property type="entry name" value="LEUCINE-RICH REPEAT-CONTAINING PROTEIN 15-LIKE"/>
    <property type="match status" value="1"/>
</dbReference>
<dbReference type="RefSeq" id="XP_034281204.1">
    <property type="nucleotide sequence ID" value="XM_034425313.2"/>
</dbReference>
<feature type="region of interest" description="Disordered" evidence="3">
    <location>
        <begin position="377"/>
        <end position="398"/>
    </location>
</feature>
<dbReference type="OMA" id="SCTIEPL"/>
<evidence type="ECO:0000313" key="5">
    <source>
        <dbReference type="RefSeq" id="XP_034281204.1"/>
    </source>
</evidence>
<dbReference type="SUPFAM" id="SSF52058">
    <property type="entry name" value="L domain-like"/>
    <property type="match status" value="1"/>
</dbReference>
<dbReference type="GeneID" id="117670266"/>
<evidence type="ECO:0000256" key="3">
    <source>
        <dbReference type="SAM" id="MobiDB-lite"/>
    </source>
</evidence>
<organism evidence="4 5">
    <name type="scientific">Pantherophis guttatus</name>
    <name type="common">Corn snake</name>
    <name type="synonym">Elaphe guttata</name>
    <dbReference type="NCBI Taxonomy" id="94885"/>
    <lineage>
        <taxon>Eukaryota</taxon>
        <taxon>Metazoa</taxon>
        <taxon>Chordata</taxon>
        <taxon>Craniata</taxon>
        <taxon>Vertebrata</taxon>
        <taxon>Euteleostomi</taxon>
        <taxon>Lepidosauria</taxon>
        <taxon>Squamata</taxon>
        <taxon>Bifurcata</taxon>
        <taxon>Unidentata</taxon>
        <taxon>Episquamata</taxon>
        <taxon>Toxicofera</taxon>
        <taxon>Serpentes</taxon>
        <taxon>Colubroidea</taxon>
        <taxon>Colubridae</taxon>
        <taxon>Colubrinae</taxon>
        <taxon>Pantherophis</taxon>
    </lineage>
</organism>
<feature type="region of interest" description="Disordered" evidence="3">
    <location>
        <begin position="571"/>
        <end position="685"/>
    </location>
</feature>
<protein>
    <submittedName>
        <fullName evidence="5">Uncharacterized protein LOC117670266 isoform X1</fullName>
    </submittedName>
</protein>
<dbReference type="Gene3D" id="3.80.10.10">
    <property type="entry name" value="Ribonuclease Inhibitor"/>
    <property type="match status" value="2"/>
</dbReference>
<dbReference type="InterPro" id="IPR032675">
    <property type="entry name" value="LRR_dom_sf"/>
</dbReference>
<dbReference type="Pfam" id="PF13855">
    <property type="entry name" value="LRR_8"/>
    <property type="match status" value="1"/>
</dbReference>
<dbReference type="SMART" id="SM00369">
    <property type="entry name" value="LRR_TYP"/>
    <property type="match status" value="6"/>
</dbReference>
<evidence type="ECO:0000256" key="1">
    <source>
        <dbReference type="ARBA" id="ARBA00022614"/>
    </source>
</evidence>
<dbReference type="KEGG" id="pgut:117670266"/>
<dbReference type="Proteomes" id="UP001652622">
    <property type="component" value="Unplaced"/>
</dbReference>
<proteinExistence type="predicted"/>
<accession>A0A6P9CED9</accession>
<keyword evidence="1" id="KW-0433">Leucine-rich repeat</keyword>
<dbReference type="InterPro" id="IPR003591">
    <property type="entry name" value="Leu-rich_rpt_typical-subtyp"/>
</dbReference>
<feature type="compositionally biased region" description="Polar residues" evidence="3">
    <location>
        <begin position="612"/>
        <end position="626"/>
    </location>
</feature>
<name>A0A6P9CED9_PANGU</name>
<dbReference type="InterPro" id="IPR050541">
    <property type="entry name" value="LRR_TM_domain-containing"/>
</dbReference>
<keyword evidence="2" id="KW-0677">Repeat</keyword>